<comment type="caution">
    <text evidence="1">The sequence shown here is derived from an EMBL/GenBank/DDBJ whole genome shotgun (WGS) entry which is preliminary data.</text>
</comment>
<sequence length="146" mass="16254">MKNMNNMQTCSHRPNNAIYRYRKSDIIASSEWVISLVVGVVSSSLESYCFCPPNADRQTLTPLNDLPIIGLSPNPPTKYPVLESRRRRKSLKINKKRAPCVPTRVWGVHGRAPSTGRCDRPLTTHSHANCPVTAGRLLPAEIDGYA</sequence>
<name>A0A4Y2RV93_ARAVE</name>
<organism evidence="1 2">
    <name type="scientific">Araneus ventricosus</name>
    <name type="common">Orbweaver spider</name>
    <name type="synonym">Epeira ventricosa</name>
    <dbReference type="NCBI Taxonomy" id="182803"/>
    <lineage>
        <taxon>Eukaryota</taxon>
        <taxon>Metazoa</taxon>
        <taxon>Ecdysozoa</taxon>
        <taxon>Arthropoda</taxon>
        <taxon>Chelicerata</taxon>
        <taxon>Arachnida</taxon>
        <taxon>Araneae</taxon>
        <taxon>Araneomorphae</taxon>
        <taxon>Entelegynae</taxon>
        <taxon>Araneoidea</taxon>
        <taxon>Araneidae</taxon>
        <taxon>Araneus</taxon>
    </lineage>
</organism>
<dbReference type="EMBL" id="BGPR01018335">
    <property type="protein sequence ID" value="GBN78885.1"/>
    <property type="molecule type" value="Genomic_DNA"/>
</dbReference>
<accession>A0A4Y2RV93</accession>
<gene>
    <name evidence="1" type="ORF">AVEN_46918_1</name>
</gene>
<proteinExistence type="predicted"/>
<protein>
    <submittedName>
        <fullName evidence="1">Uncharacterized protein</fullName>
    </submittedName>
</protein>
<keyword evidence="2" id="KW-1185">Reference proteome</keyword>
<evidence type="ECO:0000313" key="2">
    <source>
        <dbReference type="Proteomes" id="UP000499080"/>
    </source>
</evidence>
<evidence type="ECO:0000313" key="1">
    <source>
        <dbReference type="EMBL" id="GBN78885.1"/>
    </source>
</evidence>
<reference evidence="1 2" key="1">
    <citation type="journal article" date="2019" name="Sci. Rep.">
        <title>Orb-weaving spider Araneus ventricosus genome elucidates the spidroin gene catalogue.</title>
        <authorList>
            <person name="Kono N."/>
            <person name="Nakamura H."/>
            <person name="Ohtoshi R."/>
            <person name="Moran D.A.P."/>
            <person name="Shinohara A."/>
            <person name="Yoshida Y."/>
            <person name="Fujiwara M."/>
            <person name="Mori M."/>
            <person name="Tomita M."/>
            <person name="Arakawa K."/>
        </authorList>
    </citation>
    <scope>NUCLEOTIDE SEQUENCE [LARGE SCALE GENOMIC DNA]</scope>
</reference>
<dbReference type="AlphaFoldDB" id="A0A4Y2RV93"/>
<dbReference type="Proteomes" id="UP000499080">
    <property type="component" value="Unassembled WGS sequence"/>
</dbReference>